<evidence type="ECO:0000256" key="1">
    <source>
        <dbReference type="SAM" id="MobiDB-lite"/>
    </source>
</evidence>
<dbReference type="EMBL" id="JAVRRA010012052">
    <property type="protein sequence ID" value="KAK5239478.1"/>
    <property type="molecule type" value="Genomic_DNA"/>
</dbReference>
<feature type="compositionally biased region" description="Polar residues" evidence="1">
    <location>
        <begin position="1"/>
        <end position="13"/>
    </location>
</feature>
<name>A0ABR0LRZ8_9PEZI</name>
<dbReference type="Proteomes" id="UP001357485">
    <property type="component" value="Unassembled WGS sequence"/>
</dbReference>
<feature type="compositionally biased region" description="Polar residues" evidence="1">
    <location>
        <begin position="70"/>
        <end position="84"/>
    </location>
</feature>
<feature type="compositionally biased region" description="Low complexity" evidence="1">
    <location>
        <begin position="45"/>
        <end position="55"/>
    </location>
</feature>
<protein>
    <submittedName>
        <fullName evidence="2">Uncharacterized protein</fullName>
    </submittedName>
</protein>
<feature type="compositionally biased region" description="Polar residues" evidence="1">
    <location>
        <begin position="34"/>
        <end position="44"/>
    </location>
</feature>
<proteinExistence type="predicted"/>
<evidence type="ECO:0000313" key="3">
    <source>
        <dbReference type="Proteomes" id="UP001357485"/>
    </source>
</evidence>
<sequence length="104" mass="11340">MPCRQKTPQQNVYPSPVDLTGEMDISPDDGRGQPTPSTSNSQRGSSSHTSTTCTSPGQREQVPEYPQGPCPNSTRPPDNTTNGVFFTNEEEFFGITDLSYPLDT</sequence>
<feature type="region of interest" description="Disordered" evidence="1">
    <location>
        <begin position="1"/>
        <end position="84"/>
    </location>
</feature>
<evidence type="ECO:0000313" key="2">
    <source>
        <dbReference type="EMBL" id="KAK5239478.1"/>
    </source>
</evidence>
<reference evidence="2 3" key="1">
    <citation type="submission" date="2023-08" db="EMBL/GenBank/DDBJ databases">
        <title>Black Yeasts Isolated from many extreme environments.</title>
        <authorList>
            <person name="Coleine C."/>
            <person name="Stajich J.E."/>
            <person name="Selbmann L."/>
        </authorList>
    </citation>
    <scope>NUCLEOTIDE SEQUENCE [LARGE SCALE GENOMIC DNA]</scope>
    <source>
        <strain evidence="2 3">CCFEE 536</strain>
    </source>
</reference>
<keyword evidence="3" id="KW-1185">Reference proteome</keyword>
<gene>
    <name evidence="2" type="ORF">LTR16_011876</name>
</gene>
<feature type="non-terminal residue" evidence="2">
    <location>
        <position position="104"/>
    </location>
</feature>
<accession>A0ABR0LRZ8</accession>
<organism evidence="2 3">
    <name type="scientific">Cryomyces antarcticus</name>
    <dbReference type="NCBI Taxonomy" id="329879"/>
    <lineage>
        <taxon>Eukaryota</taxon>
        <taxon>Fungi</taxon>
        <taxon>Dikarya</taxon>
        <taxon>Ascomycota</taxon>
        <taxon>Pezizomycotina</taxon>
        <taxon>Dothideomycetes</taxon>
        <taxon>Dothideomycetes incertae sedis</taxon>
        <taxon>Cryomyces</taxon>
    </lineage>
</organism>
<comment type="caution">
    <text evidence="2">The sequence shown here is derived from an EMBL/GenBank/DDBJ whole genome shotgun (WGS) entry which is preliminary data.</text>
</comment>